<reference evidence="3 4" key="1">
    <citation type="submission" date="2020-12" db="EMBL/GenBank/DDBJ databases">
        <title>strain FJAT-54423T represents a novel species of the genus Brevibacillus.</title>
        <authorList>
            <person name="Tang R."/>
        </authorList>
    </citation>
    <scope>NUCLEOTIDE SEQUENCE [LARGE SCALE GENOMIC DNA]</scope>
    <source>
        <strain evidence="3 4">FJAT-54423</strain>
    </source>
</reference>
<dbReference type="EMBL" id="CP066308">
    <property type="protein sequence ID" value="QQE75232.1"/>
    <property type="molecule type" value="Genomic_DNA"/>
</dbReference>
<name>A0A7T5EMC4_9BACL</name>
<sequence>MTARQEPTPNRSGLDREEWVMIMDTLEDRVRQLEVRQAMTEQRMDTVAQDVKDIKTTLTWLNRLALGALIAAILNLVIKAV</sequence>
<feature type="transmembrane region" description="Helical" evidence="2">
    <location>
        <begin position="60"/>
        <end position="78"/>
    </location>
</feature>
<dbReference type="InterPro" id="IPR019715">
    <property type="entry name" value="Haemolysin_XhlA"/>
</dbReference>
<accession>A0A7T5EMC4</accession>
<keyword evidence="2" id="KW-0472">Membrane</keyword>
<dbReference type="RefSeq" id="WP_198828762.1">
    <property type="nucleotide sequence ID" value="NZ_CP066308.1"/>
</dbReference>
<dbReference type="KEGG" id="bcop:JD108_04690"/>
<evidence type="ECO:0000313" key="4">
    <source>
        <dbReference type="Proteomes" id="UP000595847"/>
    </source>
</evidence>
<organism evidence="3 4">
    <name type="scientific">Brevibacillus composti</name>
    <dbReference type="NCBI Taxonomy" id="2796470"/>
    <lineage>
        <taxon>Bacteria</taxon>
        <taxon>Bacillati</taxon>
        <taxon>Bacillota</taxon>
        <taxon>Bacilli</taxon>
        <taxon>Bacillales</taxon>
        <taxon>Paenibacillaceae</taxon>
        <taxon>Brevibacillus</taxon>
    </lineage>
</organism>
<dbReference type="AlphaFoldDB" id="A0A7T5EMC4"/>
<keyword evidence="2" id="KW-0812">Transmembrane</keyword>
<evidence type="ECO:0000256" key="1">
    <source>
        <dbReference type="SAM" id="Coils"/>
    </source>
</evidence>
<dbReference type="Pfam" id="PF10779">
    <property type="entry name" value="XhlA"/>
    <property type="match status" value="1"/>
</dbReference>
<feature type="coiled-coil region" evidence="1">
    <location>
        <begin position="16"/>
        <end position="43"/>
    </location>
</feature>
<keyword evidence="1" id="KW-0175">Coiled coil</keyword>
<evidence type="ECO:0000313" key="3">
    <source>
        <dbReference type="EMBL" id="QQE75232.1"/>
    </source>
</evidence>
<dbReference type="Proteomes" id="UP000595847">
    <property type="component" value="Chromosome"/>
</dbReference>
<keyword evidence="2" id="KW-1133">Transmembrane helix</keyword>
<proteinExistence type="predicted"/>
<evidence type="ECO:0000256" key="2">
    <source>
        <dbReference type="SAM" id="Phobius"/>
    </source>
</evidence>
<protein>
    <submittedName>
        <fullName evidence="3">Hemolysin XhlA family protein</fullName>
    </submittedName>
</protein>
<gene>
    <name evidence="3" type="ORF">JD108_04690</name>
</gene>